<protein>
    <submittedName>
        <fullName evidence="1">Uncharacterized protein</fullName>
    </submittedName>
</protein>
<accession>A0A3Q7FUG9</accession>
<dbReference type="Gramene" id="Solyc02g084285.1.1">
    <property type="protein sequence ID" value="Solyc02g084285.1.1"/>
    <property type="gene ID" value="Solyc02g084285.1"/>
</dbReference>
<keyword evidence="2" id="KW-1185">Reference proteome</keyword>
<dbReference type="Proteomes" id="UP000004994">
    <property type="component" value="Chromosome 2"/>
</dbReference>
<reference evidence="1" key="2">
    <citation type="submission" date="2019-01" db="UniProtKB">
        <authorList>
            <consortium name="EnsemblPlants"/>
        </authorList>
    </citation>
    <scope>IDENTIFICATION</scope>
    <source>
        <strain evidence="1">cv. Heinz 1706</strain>
    </source>
</reference>
<evidence type="ECO:0000313" key="1">
    <source>
        <dbReference type="EnsemblPlants" id="Solyc02g084285.1.1"/>
    </source>
</evidence>
<proteinExistence type="predicted"/>
<sequence length="235" mass="25893">MYNLRSNLQLGKESTTPLLKSLGFGKSAFGITRKGSRTATPKEDNTRPGGENFQSICGLETCQKCGSSVGVSATGIWCHRQHEAFHITIFNQWTVDQPSYSHFSTLLLWCCTSKLLLLLQPRFFCPLQPEMTPKVGATLLTHQQPPICLPRRGGGNKLWKVAKETDWKVHCLKRDSILTEYSVGSASDYASSSRFIPSCYMTALKVRSLQTVAPLSTLPPDGSLIEVTKGAEASH</sequence>
<reference evidence="1" key="1">
    <citation type="journal article" date="2012" name="Nature">
        <title>The tomato genome sequence provides insights into fleshy fruit evolution.</title>
        <authorList>
            <consortium name="Tomato Genome Consortium"/>
        </authorList>
    </citation>
    <scope>NUCLEOTIDE SEQUENCE [LARGE SCALE GENOMIC DNA]</scope>
    <source>
        <strain evidence="1">cv. Heinz 1706</strain>
    </source>
</reference>
<dbReference type="STRING" id="4081.A0A3Q7FUG9"/>
<dbReference type="InParanoid" id="A0A3Q7FUG9"/>
<evidence type="ECO:0000313" key="2">
    <source>
        <dbReference type="Proteomes" id="UP000004994"/>
    </source>
</evidence>
<dbReference type="AlphaFoldDB" id="A0A3Q7FUG9"/>
<organism evidence="1">
    <name type="scientific">Solanum lycopersicum</name>
    <name type="common">Tomato</name>
    <name type="synonym">Lycopersicon esculentum</name>
    <dbReference type="NCBI Taxonomy" id="4081"/>
    <lineage>
        <taxon>Eukaryota</taxon>
        <taxon>Viridiplantae</taxon>
        <taxon>Streptophyta</taxon>
        <taxon>Embryophyta</taxon>
        <taxon>Tracheophyta</taxon>
        <taxon>Spermatophyta</taxon>
        <taxon>Magnoliopsida</taxon>
        <taxon>eudicotyledons</taxon>
        <taxon>Gunneridae</taxon>
        <taxon>Pentapetalae</taxon>
        <taxon>asterids</taxon>
        <taxon>lamiids</taxon>
        <taxon>Solanales</taxon>
        <taxon>Solanaceae</taxon>
        <taxon>Solanoideae</taxon>
        <taxon>Solaneae</taxon>
        <taxon>Solanum</taxon>
        <taxon>Solanum subgen. Lycopersicon</taxon>
    </lineage>
</organism>
<name>A0A3Q7FUG9_SOLLC</name>
<dbReference type="EnsemblPlants" id="Solyc02g084285.1.1">
    <property type="protein sequence ID" value="Solyc02g084285.1.1"/>
    <property type="gene ID" value="Solyc02g084285.1"/>
</dbReference>